<sequence length="76" mass="9126">MCELERPGQMAERNPPDAQRWLQPASGIFQIPGDVHVYRFVESFQEHGSRLRLQLSERGHFRRRHVRARLKRMICR</sequence>
<dbReference type="PROSITE" id="PS50096">
    <property type="entry name" value="IQ"/>
    <property type="match status" value="1"/>
</dbReference>
<accession>G2R2N2</accession>
<reference evidence="1 2" key="1">
    <citation type="journal article" date="2011" name="Nat. Biotechnol.">
        <title>Comparative genomic analysis of the thermophilic biomass-degrading fungi Myceliophthora thermophila and Thielavia terrestris.</title>
        <authorList>
            <person name="Berka R.M."/>
            <person name="Grigoriev I.V."/>
            <person name="Otillar R."/>
            <person name="Salamov A."/>
            <person name="Grimwood J."/>
            <person name="Reid I."/>
            <person name="Ishmael N."/>
            <person name="John T."/>
            <person name="Darmond C."/>
            <person name="Moisan M.-C."/>
            <person name="Henrissat B."/>
            <person name="Coutinho P.M."/>
            <person name="Lombard V."/>
            <person name="Natvig D.O."/>
            <person name="Lindquist E."/>
            <person name="Schmutz J."/>
            <person name="Lucas S."/>
            <person name="Harris P."/>
            <person name="Powlowski J."/>
            <person name="Bellemare A."/>
            <person name="Taylor D."/>
            <person name="Butler G."/>
            <person name="de Vries R.P."/>
            <person name="Allijn I.E."/>
            <person name="van den Brink J."/>
            <person name="Ushinsky S."/>
            <person name="Storms R."/>
            <person name="Powell A.J."/>
            <person name="Paulsen I.T."/>
            <person name="Elbourne L.D.H."/>
            <person name="Baker S.E."/>
            <person name="Magnuson J."/>
            <person name="LaBoissiere S."/>
            <person name="Clutterbuck A.J."/>
            <person name="Martinez D."/>
            <person name="Wogulis M."/>
            <person name="de Leon A.L."/>
            <person name="Rey M.W."/>
            <person name="Tsang A."/>
        </authorList>
    </citation>
    <scope>NUCLEOTIDE SEQUENCE [LARGE SCALE GENOMIC DNA]</scope>
    <source>
        <strain evidence="2">ATCC 38088 / NRRL 8126</strain>
    </source>
</reference>
<dbReference type="GeneID" id="11521076"/>
<dbReference type="KEGG" id="ttt:THITE_2115025"/>
<evidence type="ECO:0000313" key="2">
    <source>
        <dbReference type="Proteomes" id="UP000008181"/>
    </source>
</evidence>
<dbReference type="HOGENOM" id="CLU_2656182_0_0_1"/>
<dbReference type="EMBL" id="CP003010">
    <property type="protein sequence ID" value="AEO66708.1"/>
    <property type="molecule type" value="Genomic_DNA"/>
</dbReference>
<protein>
    <submittedName>
        <fullName evidence="1">Uncharacterized protein</fullName>
    </submittedName>
</protein>
<dbReference type="RefSeq" id="XP_003653044.1">
    <property type="nucleotide sequence ID" value="XM_003652996.1"/>
</dbReference>
<proteinExistence type="predicted"/>
<dbReference type="Proteomes" id="UP000008181">
    <property type="component" value="Chromosome 2"/>
</dbReference>
<organism evidence="1 2">
    <name type="scientific">Thermothielavioides terrestris (strain ATCC 38088 / NRRL 8126)</name>
    <name type="common">Thielavia terrestris</name>
    <dbReference type="NCBI Taxonomy" id="578455"/>
    <lineage>
        <taxon>Eukaryota</taxon>
        <taxon>Fungi</taxon>
        <taxon>Dikarya</taxon>
        <taxon>Ascomycota</taxon>
        <taxon>Pezizomycotina</taxon>
        <taxon>Sordariomycetes</taxon>
        <taxon>Sordariomycetidae</taxon>
        <taxon>Sordariales</taxon>
        <taxon>Chaetomiaceae</taxon>
        <taxon>Thermothielavioides</taxon>
        <taxon>Thermothielavioides terrestris</taxon>
    </lineage>
</organism>
<keyword evidence="2" id="KW-1185">Reference proteome</keyword>
<gene>
    <name evidence="1" type="ORF">THITE_2115025</name>
</gene>
<name>G2R2N2_THETT</name>
<dbReference type="AlphaFoldDB" id="G2R2N2"/>
<evidence type="ECO:0000313" key="1">
    <source>
        <dbReference type="EMBL" id="AEO66708.1"/>
    </source>
</evidence>